<accession>A0A1Y2LAU4</accession>
<proteinExistence type="predicted"/>
<dbReference type="AlphaFoldDB" id="A0A1Y2LAU4"/>
<dbReference type="EMBL" id="JFKB01000008">
    <property type="protein sequence ID" value="OSQ47399.1"/>
    <property type="molecule type" value="Genomic_DNA"/>
</dbReference>
<protein>
    <submittedName>
        <fullName evidence="1">Uncharacterized protein</fullName>
    </submittedName>
</protein>
<reference evidence="1 2" key="1">
    <citation type="submission" date="2014-03" db="EMBL/GenBank/DDBJ databases">
        <title>The draft genome sequence of Thalassospira alkalitolerans JCM 18968.</title>
        <authorList>
            <person name="Lai Q."/>
            <person name="Shao Z."/>
        </authorList>
    </citation>
    <scope>NUCLEOTIDE SEQUENCE [LARGE SCALE GENOMIC DNA]</scope>
    <source>
        <strain evidence="1 2">JCM 18968</strain>
    </source>
</reference>
<evidence type="ECO:0000313" key="2">
    <source>
        <dbReference type="Proteomes" id="UP000193396"/>
    </source>
</evidence>
<keyword evidence="2" id="KW-1185">Reference proteome</keyword>
<evidence type="ECO:0000313" key="1">
    <source>
        <dbReference type="EMBL" id="OSQ47399.1"/>
    </source>
</evidence>
<dbReference type="STRING" id="1293890.TALK_12665"/>
<name>A0A1Y2LAU4_9PROT</name>
<sequence length="104" mass="11203">MHLLPDRMRPDDRLALVGVVLLTVCIGGFTRRIPGPVRGHAISPIEPGLHGIARACMIKHDVDGLREHATVVVGCVNVGILTLDRKQGNLGRVLTPAFPIMAQD</sequence>
<dbReference type="Proteomes" id="UP000193396">
    <property type="component" value="Unassembled WGS sequence"/>
</dbReference>
<comment type="caution">
    <text evidence="1">The sequence shown here is derived from an EMBL/GenBank/DDBJ whole genome shotgun (WGS) entry which is preliminary data.</text>
</comment>
<organism evidence="1 2">
    <name type="scientific">Thalassospira alkalitolerans</name>
    <dbReference type="NCBI Taxonomy" id="1293890"/>
    <lineage>
        <taxon>Bacteria</taxon>
        <taxon>Pseudomonadati</taxon>
        <taxon>Pseudomonadota</taxon>
        <taxon>Alphaproteobacteria</taxon>
        <taxon>Rhodospirillales</taxon>
        <taxon>Thalassospiraceae</taxon>
        <taxon>Thalassospira</taxon>
    </lineage>
</organism>
<gene>
    <name evidence="1" type="ORF">TALK_12665</name>
</gene>